<feature type="domain" description="Hcy-binding" evidence="25">
    <location>
        <begin position="3"/>
        <end position="305"/>
    </location>
</feature>
<evidence type="ECO:0000256" key="4">
    <source>
        <dbReference type="ARBA" id="ARBA00005178"/>
    </source>
</evidence>
<evidence type="ECO:0000259" key="26">
    <source>
        <dbReference type="PROSITE" id="PS50972"/>
    </source>
</evidence>
<dbReference type="PROSITE" id="PS51332">
    <property type="entry name" value="B12_BINDING"/>
    <property type="match status" value="1"/>
</dbReference>
<evidence type="ECO:0000313" key="30">
    <source>
        <dbReference type="EMBL" id="PWA12395.1"/>
    </source>
</evidence>
<dbReference type="PROSITE" id="PS50974">
    <property type="entry name" value="ADOMET_ACTIVATION"/>
    <property type="match status" value="1"/>
</dbReference>
<dbReference type="GO" id="GO:0031419">
    <property type="term" value="F:cobalamin binding"/>
    <property type="evidence" value="ECO:0007669"/>
    <property type="project" value="UniProtKB-UniRule"/>
</dbReference>
<proteinExistence type="inferred from homology"/>
<feature type="binding site" evidence="23">
    <location>
        <begin position="720"/>
        <end position="724"/>
    </location>
    <ligand>
        <name>methylcob(III)alamin</name>
        <dbReference type="ChEBI" id="CHEBI:28115"/>
    </ligand>
</feature>
<dbReference type="InterPro" id="IPR003726">
    <property type="entry name" value="HCY_dom"/>
</dbReference>
<keyword evidence="15 21" id="KW-0862">Zinc</keyword>
<dbReference type="GO" id="GO:0005829">
    <property type="term" value="C:cytosol"/>
    <property type="evidence" value="ECO:0007669"/>
    <property type="project" value="TreeGrafter"/>
</dbReference>
<dbReference type="Pfam" id="PF00809">
    <property type="entry name" value="Pterin_bind"/>
    <property type="match status" value="1"/>
</dbReference>
<dbReference type="GO" id="GO:0008270">
    <property type="term" value="F:zinc ion binding"/>
    <property type="evidence" value="ECO:0007669"/>
    <property type="project" value="UniProtKB-UniRule"/>
</dbReference>
<evidence type="ECO:0000256" key="19">
    <source>
        <dbReference type="ARBA" id="ARBA00031040"/>
    </source>
</evidence>
<evidence type="ECO:0000256" key="8">
    <source>
        <dbReference type="ARBA" id="ARBA00022603"/>
    </source>
</evidence>
<dbReference type="InterPro" id="IPR037010">
    <property type="entry name" value="VitB12-dep_Met_synth_activ_sf"/>
</dbReference>
<dbReference type="GO" id="GO:0032259">
    <property type="term" value="P:methylation"/>
    <property type="evidence" value="ECO:0007669"/>
    <property type="project" value="UniProtKB-KW"/>
</dbReference>
<dbReference type="SMART" id="SM01018">
    <property type="entry name" value="B12-binding_2"/>
    <property type="match status" value="1"/>
</dbReference>
<evidence type="ECO:0000256" key="14">
    <source>
        <dbReference type="ARBA" id="ARBA00022737"/>
    </source>
</evidence>
<dbReference type="Gene3D" id="3.10.196.10">
    <property type="entry name" value="Vitamin B12-dependent methionine synthase, activation domain"/>
    <property type="match status" value="1"/>
</dbReference>
<dbReference type="NCBIfam" id="TIGR02082">
    <property type="entry name" value="metH"/>
    <property type="match status" value="1"/>
</dbReference>
<accession>A0A2U1K550</accession>
<dbReference type="InterPro" id="IPR006158">
    <property type="entry name" value="Cobalamin-bd"/>
</dbReference>
<evidence type="ECO:0000256" key="11">
    <source>
        <dbReference type="ARBA" id="ARBA00022679"/>
    </source>
</evidence>
<evidence type="ECO:0000256" key="10">
    <source>
        <dbReference type="ARBA" id="ARBA00022628"/>
    </source>
</evidence>
<dbReference type="GO" id="GO:0008705">
    <property type="term" value="F:methionine synthase activity"/>
    <property type="evidence" value="ECO:0007669"/>
    <property type="project" value="UniProtKB-UniRule"/>
</dbReference>
<name>A0A2U1K550_9BACI</name>
<dbReference type="SUPFAM" id="SSF52242">
    <property type="entry name" value="Cobalamin (vitamin B12)-binding domain"/>
    <property type="match status" value="1"/>
</dbReference>
<comment type="cofactor">
    <cofactor evidence="3 21 22">
        <name>methylcob(III)alamin</name>
        <dbReference type="ChEBI" id="CHEBI:28115"/>
    </cofactor>
</comment>
<feature type="binding site" evidence="23">
    <location>
        <position position="824"/>
    </location>
    <ligand>
        <name>methylcob(III)alamin</name>
        <dbReference type="ChEBI" id="CHEBI:28115"/>
    </ligand>
</feature>
<dbReference type="InterPro" id="IPR011822">
    <property type="entry name" value="MetH"/>
</dbReference>
<evidence type="ECO:0000256" key="7">
    <source>
        <dbReference type="ARBA" id="ARBA00013998"/>
    </source>
</evidence>
<dbReference type="AlphaFoldDB" id="A0A2U1K550"/>
<feature type="binding site" evidence="23">
    <location>
        <position position="1081"/>
    </location>
    <ligand>
        <name>S-adenosyl-L-methionine</name>
        <dbReference type="ChEBI" id="CHEBI:59789"/>
    </ligand>
</feature>
<organism evidence="30 31">
    <name type="scientific">Pueribacillus theae</name>
    <dbReference type="NCBI Taxonomy" id="2171751"/>
    <lineage>
        <taxon>Bacteria</taxon>
        <taxon>Bacillati</taxon>
        <taxon>Bacillota</taxon>
        <taxon>Bacilli</taxon>
        <taxon>Bacillales</taxon>
        <taxon>Bacillaceae</taxon>
        <taxon>Pueribacillus</taxon>
    </lineage>
</organism>
<keyword evidence="11 21" id="KW-0808">Transferase</keyword>
<dbReference type="RefSeq" id="WP_116554029.1">
    <property type="nucleotide sequence ID" value="NZ_QCZG01000009.1"/>
</dbReference>
<dbReference type="EMBL" id="QCZG01000009">
    <property type="protein sequence ID" value="PWA12395.1"/>
    <property type="molecule type" value="Genomic_DNA"/>
</dbReference>
<dbReference type="FunFam" id="3.20.20.330:FF:000001">
    <property type="entry name" value="Methionine synthase"/>
    <property type="match status" value="1"/>
</dbReference>
<feature type="binding site" evidence="22 24">
    <location>
        <position position="290"/>
    </location>
    <ligand>
        <name>Zn(2+)</name>
        <dbReference type="ChEBI" id="CHEBI:29105"/>
    </ligand>
</feature>
<dbReference type="InterPro" id="IPR011005">
    <property type="entry name" value="Dihydropteroate_synth-like_sf"/>
</dbReference>
<evidence type="ECO:0000313" key="31">
    <source>
        <dbReference type="Proteomes" id="UP000245998"/>
    </source>
</evidence>
<dbReference type="SUPFAM" id="SSF47644">
    <property type="entry name" value="Methionine synthase domain"/>
    <property type="match status" value="1"/>
</dbReference>
<evidence type="ECO:0000259" key="29">
    <source>
        <dbReference type="PROSITE" id="PS51337"/>
    </source>
</evidence>
<feature type="binding site" evidence="23">
    <location>
        <position position="768"/>
    </location>
    <ligand>
        <name>methylcob(III)alamin</name>
        <dbReference type="ChEBI" id="CHEBI:28115"/>
    </ligand>
</feature>
<evidence type="ECO:0000256" key="15">
    <source>
        <dbReference type="ARBA" id="ARBA00022833"/>
    </source>
</evidence>
<dbReference type="OrthoDB" id="9803687at2"/>
<evidence type="ECO:0000256" key="17">
    <source>
        <dbReference type="ARBA" id="ARBA00023285"/>
    </source>
</evidence>
<keyword evidence="16 21" id="KW-0486">Methionine biosynthesis</keyword>
<protein>
    <recommendedName>
        <fullName evidence="7 20">Methionine synthase</fullName>
        <ecNumber evidence="6 20">2.1.1.13</ecNumber>
    </recommendedName>
    <alternativeName>
        <fullName evidence="19 21">5-methyltetrahydrofolate--homocysteine methyltransferase</fullName>
    </alternativeName>
</protein>
<comment type="pathway">
    <text evidence="4 21">Amino-acid biosynthesis; L-methionine biosynthesis via de novo pathway; L-methionine from L-homocysteine (MetH route): step 1/1.</text>
</comment>
<dbReference type="Gene3D" id="3.20.20.20">
    <property type="entry name" value="Dihydropteroate synthase-like"/>
    <property type="match status" value="1"/>
</dbReference>
<keyword evidence="13 21" id="KW-0479">Metal-binding</keyword>
<feature type="domain" description="B12-binding N-terminal" evidence="29">
    <location>
        <begin position="616"/>
        <end position="710"/>
    </location>
</feature>
<keyword evidence="17 21" id="KW-0170">Cobalt</keyword>
<dbReference type="PANTHER" id="PTHR45833:SF1">
    <property type="entry name" value="METHIONINE SYNTHASE"/>
    <property type="match status" value="1"/>
</dbReference>
<comment type="domain">
    <text evidence="21">Modular enzyme with four functionally distinct domains. The isolated Hcy-binding domain catalyzes methyl transfer from free methylcobalamin to homocysteine. The Hcy-binding domain in association with the pterin-binding domain catalyzes the methylation of cob(I)alamin by methyltetrahydrofolate and the methylation of homocysteine. The B12-binding domain binds the cofactor. The AdoMet activation domain binds S-adenosyl-L-methionine. Under aerobic conditions cob(I)alamin can be converted to inactive cob(II)alamin. Reductive methylation by S-adenosyl-L-methionine and flavodoxin regenerates methylcobalamin.</text>
</comment>
<evidence type="ECO:0000256" key="3">
    <source>
        <dbReference type="ARBA" id="ARBA00001956"/>
    </source>
</evidence>
<evidence type="ECO:0000256" key="22">
    <source>
        <dbReference type="PIRSR" id="PIRSR000381-1"/>
    </source>
</evidence>
<feature type="binding site" evidence="23">
    <location>
        <begin position="1135"/>
        <end position="1136"/>
    </location>
    <ligand>
        <name>S-adenosyl-L-methionine</name>
        <dbReference type="ChEBI" id="CHEBI:59789"/>
    </ligand>
</feature>
<keyword evidence="8 21" id="KW-0489">Methyltransferase</keyword>
<evidence type="ECO:0000256" key="20">
    <source>
        <dbReference type="NCBIfam" id="TIGR02082"/>
    </source>
</evidence>
<reference evidence="30 31" key="1">
    <citation type="submission" date="2018-04" db="EMBL/GenBank/DDBJ databases">
        <title>Camelliibacillus theae gen. nov., sp. nov., isolated from Pu'er tea.</title>
        <authorList>
            <person name="Niu L."/>
        </authorList>
    </citation>
    <scope>NUCLEOTIDE SEQUENCE [LARGE SCALE GENOMIC DNA]</scope>
    <source>
        <strain evidence="30 31">T8</strain>
    </source>
</reference>
<dbReference type="InterPro" id="IPR000489">
    <property type="entry name" value="Pterin-binding_dom"/>
</dbReference>
<dbReference type="InterPro" id="IPR004223">
    <property type="entry name" value="VitB12-dep_Met_synth_activ_dom"/>
</dbReference>
<evidence type="ECO:0000259" key="25">
    <source>
        <dbReference type="PROSITE" id="PS50970"/>
    </source>
</evidence>
<dbReference type="PROSITE" id="PS50970">
    <property type="entry name" value="HCY"/>
    <property type="match status" value="1"/>
</dbReference>
<evidence type="ECO:0000256" key="5">
    <source>
        <dbReference type="ARBA" id="ARBA00010398"/>
    </source>
</evidence>
<evidence type="ECO:0000256" key="12">
    <source>
        <dbReference type="ARBA" id="ARBA00022691"/>
    </source>
</evidence>
<evidence type="ECO:0000256" key="16">
    <source>
        <dbReference type="ARBA" id="ARBA00023167"/>
    </source>
</evidence>
<keyword evidence="12 21" id="KW-0949">S-adenosyl-L-methionine</keyword>
<comment type="caution">
    <text evidence="30">The sequence shown here is derived from an EMBL/GenBank/DDBJ whole genome shotgun (WGS) entry which is preliminary data.</text>
</comment>
<dbReference type="Gene3D" id="3.20.20.330">
    <property type="entry name" value="Homocysteine-binding-like domain"/>
    <property type="match status" value="1"/>
</dbReference>
<evidence type="ECO:0000256" key="9">
    <source>
        <dbReference type="ARBA" id="ARBA00022605"/>
    </source>
</evidence>
<keyword evidence="31" id="KW-1185">Reference proteome</keyword>
<dbReference type="EC" id="2.1.1.13" evidence="6 20"/>
<evidence type="ECO:0000259" key="27">
    <source>
        <dbReference type="PROSITE" id="PS50974"/>
    </source>
</evidence>
<dbReference type="InterPro" id="IPR036589">
    <property type="entry name" value="HCY_dom_sf"/>
</dbReference>
<evidence type="ECO:0000256" key="2">
    <source>
        <dbReference type="ARBA" id="ARBA00001947"/>
    </source>
</evidence>
<dbReference type="GO" id="GO:0050667">
    <property type="term" value="P:homocysteine metabolic process"/>
    <property type="evidence" value="ECO:0007669"/>
    <property type="project" value="TreeGrafter"/>
</dbReference>
<dbReference type="PROSITE" id="PS50972">
    <property type="entry name" value="PTERIN_BINDING"/>
    <property type="match status" value="1"/>
</dbReference>
<dbReference type="FunFam" id="3.20.20.20:FF:000017">
    <property type="entry name" value="Methionine synthase"/>
    <property type="match status" value="1"/>
</dbReference>
<evidence type="ECO:0000256" key="21">
    <source>
        <dbReference type="PIRNR" id="PIRNR000381"/>
    </source>
</evidence>
<feature type="domain" description="Pterin-binding" evidence="26">
    <location>
        <begin position="335"/>
        <end position="595"/>
    </location>
</feature>
<dbReference type="Pfam" id="PF02607">
    <property type="entry name" value="B12-binding_2"/>
    <property type="match status" value="1"/>
</dbReference>
<evidence type="ECO:0000256" key="13">
    <source>
        <dbReference type="ARBA" id="ARBA00022723"/>
    </source>
</evidence>
<keyword evidence="10 21" id="KW-0846">Cobalamin</keyword>
<dbReference type="UniPathway" id="UPA00051">
    <property type="reaction ID" value="UER00081"/>
</dbReference>
<dbReference type="InterPro" id="IPR003759">
    <property type="entry name" value="Cbl-bd_cap"/>
</dbReference>
<comment type="similarity">
    <text evidence="5">Belongs to the vitamin-B12 dependent methionine synthase family.</text>
</comment>
<dbReference type="InterPro" id="IPR036594">
    <property type="entry name" value="Meth_synthase_dom"/>
</dbReference>
<dbReference type="Pfam" id="PF02965">
    <property type="entry name" value="Met_synt_B12"/>
    <property type="match status" value="1"/>
</dbReference>
<feature type="binding site" evidence="22 24">
    <location>
        <position position="291"/>
    </location>
    <ligand>
        <name>Zn(2+)</name>
        <dbReference type="ChEBI" id="CHEBI:29105"/>
    </ligand>
</feature>
<comment type="function">
    <text evidence="18 21">Catalyzes the transfer of a methyl group from methyl-cobalamin to homocysteine, yielding enzyme-bound cob(I)alamin and methionine. Subsequently, remethylates the cofactor using methyltetrahydrofolate.</text>
</comment>
<evidence type="ECO:0000256" key="6">
    <source>
        <dbReference type="ARBA" id="ARBA00012032"/>
    </source>
</evidence>
<feature type="binding site" evidence="22 24">
    <location>
        <position position="227"/>
    </location>
    <ligand>
        <name>Zn(2+)</name>
        <dbReference type="ChEBI" id="CHEBI:29105"/>
    </ligand>
</feature>
<dbReference type="InterPro" id="IPR050554">
    <property type="entry name" value="Met_Synthase/Corrinoid"/>
</dbReference>
<dbReference type="PANTHER" id="PTHR45833">
    <property type="entry name" value="METHIONINE SYNTHASE"/>
    <property type="match status" value="1"/>
</dbReference>
<dbReference type="Proteomes" id="UP000245998">
    <property type="component" value="Unassembled WGS sequence"/>
</dbReference>
<evidence type="ECO:0000256" key="24">
    <source>
        <dbReference type="PROSITE-ProRule" id="PRU00333"/>
    </source>
</evidence>
<dbReference type="Gene3D" id="3.40.50.280">
    <property type="entry name" value="Cobalamin-binding domain"/>
    <property type="match status" value="1"/>
</dbReference>
<feature type="binding site" description="axial binding residue" evidence="22">
    <location>
        <position position="723"/>
    </location>
    <ligand>
        <name>methylcob(III)alamin</name>
        <dbReference type="ChEBI" id="CHEBI:28115"/>
    </ligand>
    <ligandPart>
        <name>Co</name>
        <dbReference type="ChEBI" id="CHEBI:27638"/>
    </ligandPart>
</feature>
<dbReference type="SUPFAM" id="SSF82282">
    <property type="entry name" value="Homocysteine S-methyltransferase"/>
    <property type="match status" value="1"/>
</dbReference>
<keyword evidence="14" id="KW-0677">Repeat</keyword>
<feature type="domain" description="B12-binding" evidence="28">
    <location>
        <begin position="710"/>
        <end position="845"/>
    </location>
</feature>
<dbReference type="GO" id="GO:0046653">
    <property type="term" value="P:tetrahydrofolate metabolic process"/>
    <property type="evidence" value="ECO:0007669"/>
    <property type="project" value="TreeGrafter"/>
</dbReference>
<dbReference type="InterPro" id="IPR036724">
    <property type="entry name" value="Cobalamin-bd_sf"/>
</dbReference>
<dbReference type="PIRSF" id="PIRSF000381">
    <property type="entry name" value="MetH"/>
    <property type="match status" value="1"/>
</dbReference>
<comment type="catalytic activity">
    <reaction evidence="1 21">
        <text>(6S)-5-methyl-5,6,7,8-tetrahydrofolate + L-homocysteine = (6S)-5,6,7,8-tetrahydrofolate + L-methionine</text>
        <dbReference type="Rhea" id="RHEA:11172"/>
        <dbReference type="ChEBI" id="CHEBI:18608"/>
        <dbReference type="ChEBI" id="CHEBI:57453"/>
        <dbReference type="ChEBI" id="CHEBI:57844"/>
        <dbReference type="ChEBI" id="CHEBI:58199"/>
        <dbReference type="EC" id="2.1.1.13"/>
    </reaction>
</comment>
<gene>
    <name evidence="30" type="primary">metH</name>
    <name evidence="30" type="ORF">DCC39_06230</name>
</gene>
<evidence type="ECO:0000256" key="1">
    <source>
        <dbReference type="ARBA" id="ARBA00001700"/>
    </source>
</evidence>
<dbReference type="Pfam" id="PF02310">
    <property type="entry name" value="B12-binding"/>
    <property type="match status" value="1"/>
</dbReference>
<evidence type="ECO:0000259" key="28">
    <source>
        <dbReference type="PROSITE" id="PS51332"/>
    </source>
</evidence>
<keyword evidence="9 21" id="KW-0028">Amino-acid biosynthesis</keyword>
<dbReference type="Gene3D" id="1.10.1240.10">
    <property type="entry name" value="Methionine synthase domain"/>
    <property type="match status" value="1"/>
</dbReference>
<dbReference type="PROSITE" id="PS51337">
    <property type="entry name" value="B12_BINDING_NTER"/>
    <property type="match status" value="1"/>
</dbReference>
<evidence type="ECO:0000256" key="18">
    <source>
        <dbReference type="ARBA" id="ARBA00025552"/>
    </source>
</evidence>
<comment type="cofactor">
    <cofactor evidence="2 21 24">
        <name>Zn(2+)</name>
        <dbReference type="ChEBI" id="CHEBI:29105"/>
    </cofactor>
</comment>
<sequence length="1141" mass="126372">MSQTLIEEQLQKKIMIMDGAMGTMLQAANLSAEDFGGEELEGCNENLVLTAPDVIKKIHNDYLAAGADIISTNTFGATSIVLDDYDFGYKAFEINEVAAKLAKEAAASWSTDEWPRFVAGAMGPTTKALSVTGGTTFEALTDAYEEQAAGLISGGADLLLLETSQDVRNVKAAYLGIEKAFKRVGKKLPLIISGTIEPMGTTLAGQSIEAFYISIEHMNPIAVGLNCATGPEFMRDHLRSLSELSKTNVSCYPNAGLPDEEGNYHESPRSLALKLEGFAHEGWLNLVGGCCGTTPEHIRAIADTMKEYEPRRKNTNQGHHVSGIEPLSYDESMRPLFVGERTNVIGSRKFKRLITEGQYEEASEIARAQVKKGAHVIDICLANPDRDELEDMEAFLSQVINKVKVPLMIDSTDENVIEKALTYSQGKAIINSINLEDGEERFEKVVPLIKKFGAAVVVGTIDEQGMAVTAERKLEVAKRSYDLLVNKYGLRPSDLIFDPLVFPVGTGDEQYIGAAKETVEGIRLIKEAMPECLTILGVSNVSFGIPPAGREVLNAVYLYHCTKAGLDYAIVNTEKLERYASIPDKEKEMSDKLLFDTSKETLDEFVAFYREKKVEKKVQASNLTLEERIANYVIEGSKEGLIPDLEQALKKYEKPLDIINGPLMAGMEEVGRLFNLNELIVAEVLQSAEVMKASVSYLEQFMEASDETGKGKILLATVKGDVHDIGKNLVEIILGNNGFNIVNLGIKVAPAELIEAYKREKPDAIGLSGLLVKSAQQMVLTVKDLKEANISIPVLVGGAALSRKFTHTKIAPEYGGLVLFAKDAMDGLELANKLADPESRQKLAEAINEKRADERQRATVQVVAEPIPERSNVQKADVYQPIDLKKHIIRNIPLQHVKPYVNMQMLLGRHLGVKGKVSRLLEEKDERTLQLKELIDELFNEGEEKQLITANAMYQFFPAKSEKDTIYIFDPDDHSKVIETFTFPRQNKAPYLCLADFLRDDKKDYVGFLAVTAGKGIREYSEQLKRDGEFLKSHAVQALALELAEGLAERTHELMRDQWGIPDPTAMTMQDRFSAKYQGIRVSYGYPACPNLEDQAKLFRLMKPEEIGIQLTDGYMMEPEASVTAMVFAHPEGRYFNVQTD</sequence>
<evidence type="ECO:0000256" key="23">
    <source>
        <dbReference type="PIRSR" id="PIRSR000381-2"/>
    </source>
</evidence>
<dbReference type="SUPFAM" id="SSF56507">
    <property type="entry name" value="Methionine synthase activation domain-like"/>
    <property type="match status" value="1"/>
</dbReference>
<dbReference type="SUPFAM" id="SSF51717">
    <property type="entry name" value="Dihydropteroate synthetase-like"/>
    <property type="match status" value="1"/>
</dbReference>
<dbReference type="CDD" id="cd02069">
    <property type="entry name" value="methionine_synthase_B12_BD"/>
    <property type="match status" value="1"/>
</dbReference>
<feature type="domain" description="AdoMet activation" evidence="27">
    <location>
        <begin position="839"/>
        <end position="1141"/>
    </location>
</feature>
<dbReference type="Pfam" id="PF02574">
    <property type="entry name" value="S-methyl_trans"/>
    <property type="match status" value="1"/>
</dbReference>
<dbReference type="InterPro" id="IPR033706">
    <property type="entry name" value="Met_synthase_B12-bd"/>
</dbReference>